<dbReference type="Proteomes" id="UP000011014">
    <property type="component" value="Unassembled WGS sequence"/>
</dbReference>
<evidence type="ECO:0000313" key="2">
    <source>
        <dbReference type="EMBL" id="CBY12758.1"/>
    </source>
</evidence>
<dbReference type="EMBL" id="FN654764">
    <property type="protein sequence ID" value="CBY36359.1"/>
    <property type="molecule type" value="Genomic_DNA"/>
</dbReference>
<keyword evidence="4" id="KW-1185">Reference proteome</keyword>
<evidence type="ECO:0000313" key="4">
    <source>
        <dbReference type="Proteomes" id="UP000001307"/>
    </source>
</evidence>
<evidence type="ECO:0000313" key="3">
    <source>
        <dbReference type="EMBL" id="CBY36359.1"/>
    </source>
</evidence>
<dbReference type="EMBL" id="FN653139">
    <property type="protein sequence ID" value="CBY12758.1"/>
    <property type="molecule type" value="Genomic_DNA"/>
</dbReference>
<feature type="region of interest" description="Disordered" evidence="1">
    <location>
        <begin position="1"/>
        <end position="26"/>
    </location>
</feature>
<dbReference type="InParanoid" id="E4XSP6"/>
<dbReference type="AlphaFoldDB" id="E4XSP6"/>
<proteinExistence type="predicted"/>
<sequence>MGCCQSSKVEDENHKGNQNGAPKNETEKVVNDLLEKNKQLKLKNDYLWKIIEDQSDCIKKGEEVQKDQKQLIEEAFETIRREVPQPSAPTMTALQTQRDHCNQSSQQFLQHMQRIQEHHPAQDHLYPILQTYR</sequence>
<accession>E4XSP6</accession>
<organism evidence="2">
    <name type="scientific">Oikopleura dioica</name>
    <name type="common">Tunicate</name>
    <dbReference type="NCBI Taxonomy" id="34765"/>
    <lineage>
        <taxon>Eukaryota</taxon>
        <taxon>Metazoa</taxon>
        <taxon>Chordata</taxon>
        <taxon>Tunicata</taxon>
        <taxon>Appendicularia</taxon>
        <taxon>Copelata</taxon>
        <taxon>Oikopleuridae</taxon>
        <taxon>Oikopleura</taxon>
    </lineage>
</organism>
<evidence type="ECO:0000256" key="1">
    <source>
        <dbReference type="SAM" id="MobiDB-lite"/>
    </source>
</evidence>
<dbReference type="OrthoDB" id="10431466at2759"/>
<name>E4XSP6_OIKDI</name>
<gene>
    <name evidence="2" type="ORF">GSOID_T00002817001</name>
    <name evidence="3" type="ORF">GSOID_T00028857001</name>
</gene>
<dbReference type="Proteomes" id="UP000001307">
    <property type="component" value="Unassembled WGS sequence"/>
</dbReference>
<reference evidence="2" key="1">
    <citation type="journal article" date="2010" name="Science">
        <title>Plasticity of animal genome architecture unmasked by rapid evolution of a pelagic tunicate.</title>
        <authorList>
            <person name="Denoeud F."/>
            <person name="Henriet S."/>
            <person name="Mungpakdee S."/>
            <person name="Aury J.M."/>
            <person name="Da Silva C."/>
            <person name="Brinkmann H."/>
            <person name="Mikhaleva J."/>
            <person name="Olsen L.C."/>
            <person name="Jubin C."/>
            <person name="Canestro C."/>
            <person name="Bouquet J.M."/>
            <person name="Danks G."/>
            <person name="Poulain J."/>
            <person name="Campsteijn C."/>
            <person name="Adamski M."/>
            <person name="Cross I."/>
            <person name="Yadetie F."/>
            <person name="Muffato M."/>
            <person name="Louis A."/>
            <person name="Butcher S."/>
            <person name="Tsagkogeorga G."/>
            <person name="Konrad A."/>
            <person name="Singh S."/>
            <person name="Jensen M.F."/>
            <person name="Cong E.H."/>
            <person name="Eikeseth-Otteraa H."/>
            <person name="Noel B."/>
            <person name="Anthouard V."/>
            <person name="Porcel B.M."/>
            <person name="Kachouri-Lafond R."/>
            <person name="Nishino A."/>
            <person name="Ugolini M."/>
            <person name="Chourrout P."/>
            <person name="Nishida H."/>
            <person name="Aasland R."/>
            <person name="Huzurbazar S."/>
            <person name="Westhof E."/>
            <person name="Delsuc F."/>
            <person name="Lehrach H."/>
            <person name="Reinhardt R."/>
            <person name="Weissenbach J."/>
            <person name="Roy S.W."/>
            <person name="Artiguenave F."/>
            <person name="Postlethwait J.H."/>
            <person name="Manak J.R."/>
            <person name="Thompson E.M."/>
            <person name="Jaillon O."/>
            <person name="Du Pasquier L."/>
            <person name="Boudinot P."/>
            <person name="Liberles D.A."/>
            <person name="Volff J.N."/>
            <person name="Philippe H."/>
            <person name="Lenhard B."/>
            <person name="Roest Crollius H."/>
            <person name="Wincker P."/>
            <person name="Chourrout D."/>
        </authorList>
    </citation>
    <scope>NUCLEOTIDE SEQUENCE [LARGE SCALE GENOMIC DNA]</scope>
</reference>
<protein>
    <submittedName>
        <fullName evidence="2">Uncharacterized protein</fullName>
    </submittedName>
</protein>